<dbReference type="SUPFAM" id="SSF56954">
    <property type="entry name" value="Outer membrane efflux proteins (OEP)"/>
    <property type="match status" value="1"/>
</dbReference>
<evidence type="ECO:0000259" key="4">
    <source>
        <dbReference type="Pfam" id="PF25954"/>
    </source>
</evidence>
<dbReference type="Pfam" id="PF25954">
    <property type="entry name" value="Beta-barrel_RND_2"/>
    <property type="match status" value="1"/>
</dbReference>
<dbReference type="Gene3D" id="2.40.50.100">
    <property type="match status" value="2"/>
</dbReference>
<evidence type="ECO:0000256" key="2">
    <source>
        <dbReference type="SAM" id="Coils"/>
    </source>
</evidence>
<evidence type="ECO:0000256" key="3">
    <source>
        <dbReference type="SAM" id="SignalP"/>
    </source>
</evidence>
<reference evidence="7" key="1">
    <citation type="submission" date="2015-10" db="EMBL/GenBank/DDBJ databases">
        <title>Genome of Paenibacillus bovis sp. nov.</title>
        <authorList>
            <person name="Wu Z."/>
            <person name="Gao C."/>
            <person name="Liu Z."/>
            <person name="Zheng H."/>
        </authorList>
    </citation>
    <scope>NUCLEOTIDE SEQUENCE [LARGE SCALE GENOMIC DNA]</scope>
    <source>
        <strain evidence="7">BD3526</strain>
    </source>
</reference>
<accession>A0A172ZBF0</accession>
<dbReference type="KEGG" id="pbv:AR543_02300"/>
<dbReference type="GO" id="GO:0015562">
    <property type="term" value="F:efflux transmembrane transporter activity"/>
    <property type="evidence" value="ECO:0007669"/>
    <property type="project" value="InterPro"/>
</dbReference>
<dbReference type="GO" id="GO:1990281">
    <property type="term" value="C:efflux pump complex"/>
    <property type="evidence" value="ECO:0007669"/>
    <property type="project" value="TreeGrafter"/>
</dbReference>
<keyword evidence="2" id="KW-0175">Coiled coil</keyword>
<dbReference type="InterPro" id="IPR058792">
    <property type="entry name" value="Beta-barrel_RND_2"/>
</dbReference>
<feature type="domain" description="YknX-like C-terminal permuted SH3-like" evidence="5">
    <location>
        <begin position="435"/>
        <end position="495"/>
    </location>
</feature>
<dbReference type="Gene3D" id="2.40.30.170">
    <property type="match status" value="1"/>
</dbReference>
<feature type="coiled-coil region" evidence="2">
    <location>
        <begin position="215"/>
        <end position="321"/>
    </location>
</feature>
<dbReference type="OrthoDB" id="9810430at2"/>
<dbReference type="Gene3D" id="2.40.420.20">
    <property type="match status" value="1"/>
</dbReference>
<evidence type="ECO:0000313" key="7">
    <source>
        <dbReference type="Proteomes" id="UP000078148"/>
    </source>
</evidence>
<dbReference type="SUPFAM" id="SSF111369">
    <property type="entry name" value="HlyD-like secretion proteins"/>
    <property type="match status" value="2"/>
</dbReference>
<dbReference type="Pfam" id="PF25989">
    <property type="entry name" value="YknX_C"/>
    <property type="match status" value="1"/>
</dbReference>
<evidence type="ECO:0000313" key="6">
    <source>
        <dbReference type="EMBL" id="ANF94976.1"/>
    </source>
</evidence>
<feature type="chain" id="PRO_5038726926" evidence="3">
    <location>
        <begin position="22"/>
        <end position="505"/>
    </location>
</feature>
<evidence type="ECO:0000259" key="5">
    <source>
        <dbReference type="Pfam" id="PF25989"/>
    </source>
</evidence>
<sequence>MRQRKWEVTVAALVLSATLLAGCSTGNNQAAQAMNVTVKVSQAQKGMLGQGSIYTGTVNPSATVNIMPKIAGKVDDVTVDVGAQVKPGQVLFRLDDDDLRNKLKIAQSDAKAAQAGVKTAESSRETGVVSASSGLVSSKNGIISSKSAITQAESSINQAQAAINQANTAAKQAQTAISTASNTIKQTQEALATAKSTLTRTQSLADNGLATQAQLEQAQAAVVSAQTAYDNAVNARANAEEQLEAARNAQATAQKGLSTAQSAYENANSSYANANEGYNNAQRQLEVSQSTAGVEASQQKVEQAQVNIDIARDALDNAVVKSPINGIVVTKNIEPGEMVSSAAPSLVIANLDTVNILIYVPAEEINGIQAGDRVQVNVASSGIVANGKVKNINPMDAAGNGYPVEVAVTNPGGQLKTGMLADVSFVGDDAKEGIIIPSKAILKDGNQSYVYVAVKGKAVRKPVTVATITGSQALVTKGLAAGDRVISNNLALLGDDVTIQVAANS</sequence>
<feature type="domain" description="CusB-like beta-barrel" evidence="4">
    <location>
        <begin position="358"/>
        <end position="427"/>
    </location>
</feature>
<name>A0A172ZBF0_9BACL</name>
<dbReference type="InterPro" id="IPR006143">
    <property type="entry name" value="RND_pump_MFP"/>
</dbReference>
<organism evidence="6 7">
    <name type="scientific">Paenibacillus bovis</name>
    <dbReference type="NCBI Taxonomy" id="1616788"/>
    <lineage>
        <taxon>Bacteria</taxon>
        <taxon>Bacillati</taxon>
        <taxon>Bacillota</taxon>
        <taxon>Bacilli</taxon>
        <taxon>Bacillales</taxon>
        <taxon>Paenibacillaceae</taxon>
        <taxon>Paenibacillus</taxon>
    </lineage>
</organism>
<dbReference type="InterPro" id="IPR058637">
    <property type="entry name" value="YknX-like_C"/>
</dbReference>
<protein>
    <submittedName>
        <fullName evidence="6">Efflux transporter periplasmic adaptor subunit</fullName>
    </submittedName>
</protein>
<reference evidence="6 7" key="2">
    <citation type="journal article" date="2016" name="Int. J. Syst. Evol. Microbiol.">
        <title>Paenibacillus bovis sp. nov., isolated from raw yak (Bos grunniens) milk.</title>
        <authorList>
            <person name="Gao C."/>
            <person name="Han J."/>
            <person name="Liu Z."/>
            <person name="Xu X."/>
            <person name="Hang F."/>
            <person name="Wu Z."/>
        </authorList>
    </citation>
    <scope>NUCLEOTIDE SEQUENCE [LARGE SCALE GENOMIC DNA]</scope>
    <source>
        <strain evidence="6 7">BD3526</strain>
    </source>
</reference>
<evidence type="ECO:0000256" key="1">
    <source>
        <dbReference type="ARBA" id="ARBA00009477"/>
    </source>
</evidence>
<proteinExistence type="inferred from homology"/>
<dbReference type="Proteomes" id="UP000078148">
    <property type="component" value="Chromosome"/>
</dbReference>
<dbReference type="NCBIfam" id="TIGR01730">
    <property type="entry name" value="RND_mfp"/>
    <property type="match status" value="1"/>
</dbReference>
<dbReference type="PROSITE" id="PS51257">
    <property type="entry name" value="PROKAR_LIPOPROTEIN"/>
    <property type="match status" value="1"/>
</dbReference>
<feature type="signal peptide" evidence="3">
    <location>
        <begin position="1"/>
        <end position="21"/>
    </location>
</feature>
<comment type="similarity">
    <text evidence="1">Belongs to the membrane fusion protein (MFP) (TC 8.A.1) family.</text>
</comment>
<dbReference type="EMBL" id="CP013023">
    <property type="protein sequence ID" value="ANF94976.1"/>
    <property type="molecule type" value="Genomic_DNA"/>
</dbReference>
<dbReference type="RefSeq" id="WP_060531485.1">
    <property type="nucleotide sequence ID" value="NZ_CP013023.1"/>
</dbReference>
<keyword evidence="3" id="KW-0732">Signal</keyword>
<feature type="coiled-coil region" evidence="2">
    <location>
        <begin position="149"/>
        <end position="190"/>
    </location>
</feature>
<dbReference type="Gene3D" id="1.10.287.470">
    <property type="entry name" value="Helix hairpin bin"/>
    <property type="match status" value="2"/>
</dbReference>
<gene>
    <name evidence="6" type="ORF">AR543_02300</name>
</gene>
<dbReference type="AlphaFoldDB" id="A0A172ZBF0"/>
<dbReference type="STRING" id="1616788.AR543_02300"/>
<dbReference type="PANTHER" id="PTHR30469">
    <property type="entry name" value="MULTIDRUG RESISTANCE PROTEIN MDTA"/>
    <property type="match status" value="1"/>
</dbReference>
<keyword evidence="7" id="KW-1185">Reference proteome</keyword>